<feature type="region of interest" description="Disordered" evidence="2">
    <location>
        <begin position="323"/>
        <end position="389"/>
    </location>
</feature>
<comment type="caution">
    <text evidence="3">The sequence shown here is derived from an EMBL/GenBank/DDBJ whole genome shotgun (WGS) entry which is preliminary data.</text>
</comment>
<feature type="compositionally biased region" description="Basic and acidic residues" evidence="2">
    <location>
        <begin position="328"/>
        <end position="353"/>
    </location>
</feature>
<proteinExistence type="predicted"/>
<feature type="coiled-coil region" evidence="1">
    <location>
        <begin position="78"/>
        <end position="133"/>
    </location>
</feature>
<keyword evidence="1" id="KW-0175">Coiled coil</keyword>
<dbReference type="Proteomes" id="UP000324800">
    <property type="component" value="Unassembled WGS sequence"/>
</dbReference>
<protein>
    <recommendedName>
        <fullName evidence="5">B30.2/SPRY domain-containing protein</fullName>
    </recommendedName>
</protein>
<sequence length="389" mass="44315">ENSTPIFIKIGLSNVVKKLTEDEKGLESLIVLIPVLEELKSNGENQLKSKAKNLLLILSQIKGINSQYSNFNETDLKIQQLEESNKLKDEELLKIRDEKDKEQQRKDAEINKLKDENKKIKAENDLMKKEIEKLIPKQEPEKLISKSTQDFPISVINNDPPEIVFSDVDGVMKKISKKNEGFATVSLTQILENGIWQMEAEFSKSSQNWAAIGIVRDTYNIPADTHPCHNPHCQHMVSYGMCRFGEGFGGNGKLFYKRNGTPGNIAYKDNQNIKAEFDSEKGTLIFSVDGVQQPVYVIGLNEKVRFFITIVTMSESKSLYNISNQSENPKEFKEEKKDEIEESKVKEAQEYKNESNLSNSELNTAKQKSDISEDSQGMKKNEKKCDENY</sequence>
<evidence type="ECO:0000256" key="2">
    <source>
        <dbReference type="SAM" id="MobiDB-lite"/>
    </source>
</evidence>
<dbReference type="EMBL" id="SNRW01003953">
    <property type="protein sequence ID" value="KAA6388514.1"/>
    <property type="molecule type" value="Genomic_DNA"/>
</dbReference>
<evidence type="ECO:0000313" key="4">
    <source>
        <dbReference type="Proteomes" id="UP000324800"/>
    </source>
</evidence>
<reference evidence="3 4" key="1">
    <citation type="submission" date="2019-03" db="EMBL/GenBank/DDBJ databases">
        <title>Single cell metagenomics reveals metabolic interactions within the superorganism composed of flagellate Streblomastix strix and complex community of Bacteroidetes bacteria on its surface.</title>
        <authorList>
            <person name="Treitli S.C."/>
            <person name="Kolisko M."/>
            <person name="Husnik F."/>
            <person name="Keeling P."/>
            <person name="Hampl V."/>
        </authorList>
    </citation>
    <scope>NUCLEOTIDE SEQUENCE [LARGE SCALE GENOMIC DNA]</scope>
    <source>
        <strain evidence="3">ST1C</strain>
    </source>
</reference>
<evidence type="ECO:0000313" key="3">
    <source>
        <dbReference type="EMBL" id="KAA6388514.1"/>
    </source>
</evidence>
<accession>A0A5J4W0P1</accession>
<feature type="compositionally biased region" description="Low complexity" evidence="2">
    <location>
        <begin position="354"/>
        <end position="363"/>
    </location>
</feature>
<dbReference type="Gene3D" id="2.60.120.920">
    <property type="match status" value="1"/>
</dbReference>
<dbReference type="InterPro" id="IPR043136">
    <property type="entry name" value="B30.2/SPRY_sf"/>
</dbReference>
<organism evidence="3 4">
    <name type="scientific">Streblomastix strix</name>
    <dbReference type="NCBI Taxonomy" id="222440"/>
    <lineage>
        <taxon>Eukaryota</taxon>
        <taxon>Metamonada</taxon>
        <taxon>Preaxostyla</taxon>
        <taxon>Oxymonadida</taxon>
        <taxon>Streblomastigidae</taxon>
        <taxon>Streblomastix</taxon>
    </lineage>
</organism>
<name>A0A5J4W0P1_9EUKA</name>
<evidence type="ECO:0008006" key="5">
    <source>
        <dbReference type="Google" id="ProtNLM"/>
    </source>
</evidence>
<gene>
    <name evidence="3" type="ORF">EZS28_015957</name>
</gene>
<evidence type="ECO:0000256" key="1">
    <source>
        <dbReference type="SAM" id="Coils"/>
    </source>
</evidence>
<dbReference type="AlphaFoldDB" id="A0A5J4W0P1"/>
<feature type="compositionally biased region" description="Basic and acidic residues" evidence="2">
    <location>
        <begin position="367"/>
        <end position="389"/>
    </location>
</feature>
<feature type="non-terminal residue" evidence="3">
    <location>
        <position position="1"/>
    </location>
</feature>